<protein>
    <recommendedName>
        <fullName evidence="7">Pilus assembly protein PapC</fullName>
    </recommendedName>
</protein>
<evidence type="ECO:0000259" key="3">
    <source>
        <dbReference type="Pfam" id="PF15976"/>
    </source>
</evidence>
<feature type="signal peptide" evidence="2">
    <location>
        <begin position="1"/>
        <end position="19"/>
    </location>
</feature>
<feature type="domain" description="Pilus assembly protein E-set like" evidence="4">
    <location>
        <begin position="258"/>
        <end position="324"/>
    </location>
</feature>
<dbReference type="AlphaFoldDB" id="A0AAN1UP74"/>
<feature type="domain" description="Pilus assembly protein C-terminal" evidence="3">
    <location>
        <begin position="700"/>
        <end position="795"/>
    </location>
</feature>
<accession>A0AAN1UP74</accession>
<dbReference type="Pfam" id="PF16967">
    <property type="entry name" value="TcfC"/>
    <property type="match status" value="1"/>
</dbReference>
<evidence type="ECO:0008006" key="7">
    <source>
        <dbReference type="Google" id="ProtNLM"/>
    </source>
</evidence>
<dbReference type="Pfam" id="PF15976">
    <property type="entry name" value="CooC_C"/>
    <property type="match status" value="1"/>
</dbReference>
<evidence type="ECO:0000256" key="2">
    <source>
        <dbReference type="SAM" id="SignalP"/>
    </source>
</evidence>
<proteinExistence type="predicted"/>
<organism evidence="5 6">
    <name type="scientific">Aeromonas veronii</name>
    <dbReference type="NCBI Taxonomy" id="654"/>
    <lineage>
        <taxon>Bacteria</taxon>
        <taxon>Pseudomonadati</taxon>
        <taxon>Pseudomonadota</taxon>
        <taxon>Gammaproteobacteria</taxon>
        <taxon>Aeromonadales</taxon>
        <taxon>Aeromonadaceae</taxon>
        <taxon>Aeromonas</taxon>
    </lineage>
</organism>
<evidence type="ECO:0000256" key="1">
    <source>
        <dbReference type="ARBA" id="ARBA00022729"/>
    </source>
</evidence>
<sequence length="805" mass="87852">MVRSLLLLLGLLLSASLAAADPALLLQQARQLPEGFEEHFFGVPLMVRVTVDSRLLGDGEVLLGRDNSVQLLSLVDVQESEFDEGARERWLTRLGSHLPLGECGRACPEGIVGLQYSLEESQLSVLTGEVEQEARDQRFIALPQESRGLLVQNQLNLVQGTQRNGHYNLQLEGSLGQWTPFMEGDATWQEGQSSEVGLAQLYGERLHEANFYRLGFFFPSAQGLVRQPNYYSGATPTVLGMMWGSSDLLRRERGVPSLAPIRVAPARPGMVEIYRDGNLIQSQPVVSGLQALDTRSLPGGIYEVELRLLEDGQETRRWREMIYKPSNWQTPEEPWRFNLFAGRQTRWLVRQGDSDLEGASGGVAVNHLLLPSLVVGAGSQYVDRRAQHSLSLDWEATSQLHGFASLNQSVGMGWGYDLQGIYWHGNSSLVASHSRNLRKQVEATAVSSLSLQQSLEKWGSLSLYVSHQSGRGNGADVGWHYSDRLWGRWVTWGVTLFDRPGSESTAQQRDRGSTLSLTINLGGDDRQLSLGLGSNTSRSGGAQRSAYLNYQQEVDWGPLRQVSVGSTHDSYGTGLSGYGRFASSWLGGDLFAQHSSYNAEVTGGVNLESVLALGHEGDLALGFRDTGGMGNEAAMILDIAADDEAARIRVNDDLGSVQTLGPGRHLVSVPALQSGALQLEMADHEGMPLTIKPTVLPYHLNRGGVGYGQVNAVSTVTVIGRLLDEQSQPLRGAMVSNPIGRAFTENDGFFALEASRRQPQFSVEHNGTLHCNNSSGVQSRTEASEIIILGELICSPGVTVKNENH</sequence>
<evidence type="ECO:0000259" key="4">
    <source>
        <dbReference type="Pfam" id="PF16967"/>
    </source>
</evidence>
<reference evidence="5 6" key="1">
    <citation type="submission" date="2018-11" db="EMBL/GenBank/DDBJ databases">
        <title>Complete genome sequence of multidrug-resistant Aeromonas veronii strain MS-18-37.</title>
        <authorList>
            <person name="Abdelhamed H."/>
            <person name="Lawrence M."/>
            <person name="Waldbieser G."/>
        </authorList>
    </citation>
    <scope>NUCLEOTIDE SEQUENCE [LARGE SCALE GENOMIC DNA]</scope>
    <source>
        <strain evidence="5 6">MS-18-37</strain>
    </source>
</reference>
<dbReference type="EMBL" id="CP033604">
    <property type="protein sequence ID" value="AYV36411.1"/>
    <property type="molecule type" value="Genomic_DNA"/>
</dbReference>
<dbReference type="RefSeq" id="WP_123172566.1">
    <property type="nucleotide sequence ID" value="NZ_CP033604.1"/>
</dbReference>
<dbReference type="InterPro" id="IPR032636">
    <property type="entry name" value="Pilus_assem_E-set-like_dom"/>
</dbReference>
<keyword evidence="1 2" id="KW-0732">Signal</keyword>
<feature type="chain" id="PRO_5042908177" description="Pilus assembly protein PapC" evidence="2">
    <location>
        <begin position="20"/>
        <end position="805"/>
    </location>
</feature>
<dbReference type="Proteomes" id="UP000267614">
    <property type="component" value="Chromosome"/>
</dbReference>
<name>A0AAN1UP74_AERVE</name>
<evidence type="ECO:0000313" key="6">
    <source>
        <dbReference type="Proteomes" id="UP000267614"/>
    </source>
</evidence>
<evidence type="ECO:0000313" key="5">
    <source>
        <dbReference type="EMBL" id="AYV36411.1"/>
    </source>
</evidence>
<gene>
    <name evidence="5" type="ORF">EFI48_06055</name>
</gene>
<dbReference type="InterPro" id="IPR031917">
    <property type="entry name" value="Pilus_assem_C"/>
</dbReference>